<organism evidence="1 2">
    <name type="scientific">Ambrosiozyma monospora</name>
    <name type="common">Yeast</name>
    <name type="synonym">Endomycopsis monosporus</name>
    <dbReference type="NCBI Taxonomy" id="43982"/>
    <lineage>
        <taxon>Eukaryota</taxon>
        <taxon>Fungi</taxon>
        <taxon>Dikarya</taxon>
        <taxon>Ascomycota</taxon>
        <taxon>Saccharomycotina</taxon>
        <taxon>Pichiomycetes</taxon>
        <taxon>Pichiales</taxon>
        <taxon>Pichiaceae</taxon>
        <taxon>Ambrosiozyma</taxon>
    </lineage>
</organism>
<evidence type="ECO:0000313" key="1">
    <source>
        <dbReference type="EMBL" id="GMF04997.1"/>
    </source>
</evidence>
<accession>A0ACB5U9B3</accession>
<protein>
    <submittedName>
        <fullName evidence="1">Unnamed protein product</fullName>
    </submittedName>
</protein>
<reference evidence="1" key="1">
    <citation type="submission" date="2023-04" db="EMBL/GenBank/DDBJ databases">
        <title>Ambrosiozyma monospora NBRC 10751.</title>
        <authorList>
            <person name="Ichikawa N."/>
            <person name="Sato H."/>
            <person name="Tonouchi N."/>
        </authorList>
    </citation>
    <scope>NUCLEOTIDE SEQUENCE</scope>
    <source>
        <strain evidence="1">NBRC 10751</strain>
    </source>
</reference>
<comment type="caution">
    <text evidence="1">The sequence shown here is derived from an EMBL/GenBank/DDBJ whole genome shotgun (WGS) entry which is preliminary data.</text>
</comment>
<dbReference type="EMBL" id="BSXS01014142">
    <property type="protein sequence ID" value="GMF04997.1"/>
    <property type="molecule type" value="Genomic_DNA"/>
</dbReference>
<keyword evidence="2" id="KW-1185">Reference proteome</keyword>
<name>A0ACB5U9B3_AMBMO</name>
<gene>
    <name evidence="1" type="ORF">Amon02_001217400</name>
</gene>
<proteinExistence type="predicted"/>
<evidence type="ECO:0000313" key="2">
    <source>
        <dbReference type="Proteomes" id="UP001165064"/>
    </source>
</evidence>
<dbReference type="Proteomes" id="UP001165064">
    <property type="component" value="Unassembled WGS sequence"/>
</dbReference>
<sequence>MQQIRSQSMPSIYHMTPGLSSSSTAVVATMSQGQKRHQRNSSSSSNNSQIDQYVLLDGTLVPTNLPEEVTRFTHEQEKKQISKSQFINQLLKTVFTITKPTPFHAIVISNKLLYNALDSKIDSVLFERDVIWSSNDENDLYESFKVIVFGSGVLQLSRFDCHNIPARHSHSSKIHRPRAISGRLLTAQQPLSSYGHELENPNRLNQKYDGFMYSNYYPDSDSEDELSGCSDQLENLACKSGHRSGPNLSHFEWKSKLEKETSWLIIHLNLDSTKPRIPNHWKTR</sequence>